<name>A0A6A3MNR4_9STRA</name>
<evidence type="ECO:0000259" key="3">
    <source>
        <dbReference type="Pfam" id="PF13359"/>
    </source>
</evidence>
<feature type="domain" description="DDE Tnp4" evidence="3">
    <location>
        <begin position="69"/>
        <end position="158"/>
    </location>
</feature>
<evidence type="ECO:0000256" key="2">
    <source>
        <dbReference type="ARBA" id="ARBA00022723"/>
    </source>
</evidence>
<gene>
    <name evidence="4" type="ORF">PF011_g251</name>
</gene>
<organism evidence="4 5">
    <name type="scientific">Phytophthora fragariae</name>
    <dbReference type="NCBI Taxonomy" id="53985"/>
    <lineage>
        <taxon>Eukaryota</taxon>
        <taxon>Sar</taxon>
        <taxon>Stramenopiles</taxon>
        <taxon>Oomycota</taxon>
        <taxon>Peronosporomycetes</taxon>
        <taxon>Peronosporales</taxon>
        <taxon>Peronosporaceae</taxon>
        <taxon>Phytophthora</taxon>
    </lineage>
</organism>
<sequence>MHPAHQVRILKGDVKGAYRHLMTNANHVHWMTGLIQELDALVIDLAAPFGCKLPDEADLSDDEPLSAAYGNDWVVLMDKGYQGLAEEYRAIHPKKKARGAPPLTLDELRNNDKMAHDRVIAGNLFGRLKTLWGVCSHKWEWDDKSYNMFFRACVTLTNYSVRCYPLRAKTANVSSVTKRA</sequence>
<dbReference type="Proteomes" id="UP000460718">
    <property type="component" value="Unassembled WGS sequence"/>
</dbReference>
<comment type="cofactor">
    <cofactor evidence="1">
        <name>a divalent metal cation</name>
        <dbReference type="ChEBI" id="CHEBI:60240"/>
    </cofactor>
</comment>
<protein>
    <recommendedName>
        <fullName evidence="3">DDE Tnp4 domain-containing protein</fullName>
    </recommendedName>
</protein>
<dbReference type="GO" id="GO:0046872">
    <property type="term" value="F:metal ion binding"/>
    <property type="evidence" value="ECO:0007669"/>
    <property type="project" value="UniProtKB-KW"/>
</dbReference>
<dbReference type="InterPro" id="IPR027806">
    <property type="entry name" value="HARBI1_dom"/>
</dbReference>
<dbReference type="AlphaFoldDB" id="A0A6A3MNR4"/>
<proteinExistence type="predicted"/>
<reference evidence="4 5" key="1">
    <citation type="submission" date="2018-09" db="EMBL/GenBank/DDBJ databases">
        <title>Genomic investigation of the strawberry pathogen Phytophthora fragariae indicates pathogenicity is determined by transcriptional variation in three key races.</title>
        <authorList>
            <person name="Adams T.M."/>
            <person name="Armitage A.D."/>
            <person name="Sobczyk M.K."/>
            <person name="Bates H.J."/>
            <person name="Dunwell J.M."/>
            <person name="Nellist C.F."/>
            <person name="Harrison R.J."/>
        </authorList>
    </citation>
    <scope>NUCLEOTIDE SEQUENCE [LARGE SCALE GENOMIC DNA]</scope>
    <source>
        <strain evidence="4 5">SCRP245</strain>
    </source>
</reference>
<keyword evidence="2" id="KW-0479">Metal-binding</keyword>
<comment type="caution">
    <text evidence="4">The sequence shown here is derived from an EMBL/GenBank/DDBJ whole genome shotgun (WGS) entry which is preliminary data.</text>
</comment>
<accession>A0A6A3MNR4</accession>
<evidence type="ECO:0000313" key="5">
    <source>
        <dbReference type="Proteomes" id="UP000460718"/>
    </source>
</evidence>
<evidence type="ECO:0000256" key="1">
    <source>
        <dbReference type="ARBA" id="ARBA00001968"/>
    </source>
</evidence>
<dbReference type="EMBL" id="QXFW01000005">
    <property type="protein sequence ID" value="KAE9031168.1"/>
    <property type="molecule type" value="Genomic_DNA"/>
</dbReference>
<dbReference type="Pfam" id="PF13359">
    <property type="entry name" value="DDE_Tnp_4"/>
    <property type="match status" value="1"/>
</dbReference>
<evidence type="ECO:0000313" key="4">
    <source>
        <dbReference type="EMBL" id="KAE9031168.1"/>
    </source>
</evidence>